<dbReference type="GO" id="GO:0004312">
    <property type="term" value="F:fatty acid synthase activity"/>
    <property type="evidence" value="ECO:0007669"/>
    <property type="project" value="TreeGrafter"/>
</dbReference>
<dbReference type="RefSeq" id="XP_009036688.1">
    <property type="nucleotide sequence ID" value="XM_009038440.1"/>
</dbReference>
<keyword evidence="6" id="KW-1185">Reference proteome</keyword>
<accession>F0Y8K6</accession>
<dbReference type="InterPro" id="IPR014031">
    <property type="entry name" value="Ketoacyl_synth_C"/>
</dbReference>
<dbReference type="Pfam" id="PF02801">
    <property type="entry name" value="Ketoacyl-synt_C"/>
    <property type="match status" value="1"/>
</dbReference>
<keyword evidence="1" id="KW-0596">Phosphopantetheine</keyword>
<feature type="non-terminal residue" evidence="5">
    <location>
        <position position="1"/>
    </location>
</feature>
<dbReference type="GeneID" id="20218030"/>
<dbReference type="Gene3D" id="3.40.47.10">
    <property type="match status" value="1"/>
</dbReference>
<dbReference type="KEGG" id="aaf:AURANDRAFT_10881"/>
<dbReference type="InterPro" id="IPR016039">
    <property type="entry name" value="Thiolase-like"/>
</dbReference>
<dbReference type="InterPro" id="IPR050091">
    <property type="entry name" value="PKS_NRPS_Biosynth_Enz"/>
</dbReference>
<dbReference type="InterPro" id="IPR018201">
    <property type="entry name" value="Ketoacyl_synth_AS"/>
</dbReference>
<dbReference type="Proteomes" id="UP000002729">
    <property type="component" value="Unassembled WGS sequence"/>
</dbReference>
<dbReference type="InParanoid" id="F0Y8K6"/>
<feature type="non-terminal residue" evidence="5">
    <location>
        <position position="420"/>
    </location>
</feature>
<dbReference type="PANTHER" id="PTHR43775:SF37">
    <property type="entry name" value="SI:DKEY-61P9.11"/>
    <property type="match status" value="1"/>
</dbReference>
<dbReference type="CDD" id="cd00833">
    <property type="entry name" value="PKS"/>
    <property type="match status" value="1"/>
</dbReference>
<feature type="domain" description="Ketosynthase family 3 (KS3)" evidence="4">
    <location>
        <begin position="1"/>
        <end position="415"/>
    </location>
</feature>
<dbReference type="PROSITE" id="PS52004">
    <property type="entry name" value="KS3_2"/>
    <property type="match status" value="1"/>
</dbReference>
<evidence type="ECO:0000256" key="1">
    <source>
        <dbReference type="ARBA" id="ARBA00022450"/>
    </source>
</evidence>
<evidence type="ECO:0000256" key="2">
    <source>
        <dbReference type="ARBA" id="ARBA00022553"/>
    </source>
</evidence>
<reference evidence="5 6" key="1">
    <citation type="journal article" date="2011" name="Proc. Natl. Acad. Sci. U.S.A.">
        <title>Niche of harmful alga Aureococcus anophagefferens revealed through ecogenomics.</title>
        <authorList>
            <person name="Gobler C.J."/>
            <person name="Berry D.L."/>
            <person name="Dyhrman S.T."/>
            <person name="Wilhelm S.W."/>
            <person name="Salamov A."/>
            <person name="Lobanov A.V."/>
            <person name="Zhang Y."/>
            <person name="Collier J.L."/>
            <person name="Wurch L.L."/>
            <person name="Kustka A.B."/>
            <person name="Dill B.D."/>
            <person name="Shah M."/>
            <person name="VerBerkmoes N.C."/>
            <person name="Kuo A."/>
            <person name="Terry A."/>
            <person name="Pangilinan J."/>
            <person name="Lindquist E.A."/>
            <person name="Lucas S."/>
            <person name="Paulsen I.T."/>
            <person name="Hattenrath-Lehmann T.K."/>
            <person name="Talmage S.C."/>
            <person name="Walker E.A."/>
            <person name="Koch F."/>
            <person name="Burson A.M."/>
            <person name="Marcoval M.A."/>
            <person name="Tang Y.Z."/>
            <person name="Lecleir G.R."/>
            <person name="Coyne K.J."/>
            <person name="Berg G.M."/>
            <person name="Bertrand E.M."/>
            <person name="Saito M.A."/>
            <person name="Gladyshev V.N."/>
            <person name="Grigoriev I.V."/>
        </authorList>
    </citation>
    <scope>NUCLEOTIDE SEQUENCE [LARGE SCALE GENOMIC DNA]</scope>
    <source>
        <strain evidence="6">CCMP 1984</strain>
    </source>
</reference>
<dbReference type="AlphaFoldDB" id="F0Y8K6"/>
<dbReference type="EMBL" id="GL833127">
    <property type="protein sequence ID" value="EGB08700.1"/>
    <property type="molecule type" value="Genomic_DNA"/>
</dbReference>
<sequence length="420" mass="42497">LQLSSLALRLPGDANSPEALWANLIAEKDAVLDDVPGDRPHNGRPSAYLSALTVRGFDRVAFGISAAEATAMDPQQRLVLECCAEALELGERRATPAPPGGDGEDVGVFAAIETSDYAYLHQRAVDEGAASTDAYCGTGWHGCVGPNRVSYLFDLRGPSVALNTACSSSLTCVSVARHSLDARECGAALVGGANVQLQPHWSCAFTAAGMLSPTFRCRFGDDAADGYVRGEGVGVVLLECADASRGRAICQIGGVGVGQDGRSNGLTAPNPAAQGAVLAAAYADFSAADAAAARATVAVIEAHGTGTRLGDPIELGALGGADLGAGATLRCASIKASIGHLEGCSGLAGLAKAALTLKHATAPRSLHFRTPNAHVNWAKLNVTVLAAAEDLGAKTTAGVSSFGFGGALGHVAVTRAAVSE</sequence>
<dbReference type="GO" id="GO:0004315">
    <property type="term" value="F:3-oxoacyl-[acyl-carrier-protein] synthase activity"/>
    <property type="evidence" value="ECO:0007669"/>
    <property type="project" value="InterPro"/>
</dbReference>
<dbReference type="SUPFAM" id="SSF53901">
    <property type="entry name" value="Thiolase-like"/>
    <property type="match status" value="2"/>
</dbReference>
<dbReference type="PANTHER" id="PTHR43775">
    <property type="entry name" value="FATTY ACID SYNTHASE"/>
    <property type="match status" value="1"/>
</dbReference>
<dbReference type="Pfam" id="PF00109">
    <property type="entry name" value="ketoacyl-synt"/>
    <property type="match status" value="1"/>
</dbReference>
<dbReference type="OMA" id="GYLYEEN"/>
<dbReference type="SMART" id="SM00825">
    <property type="entry name" value="PKS_KS"/>
    <property type="match status" value="1"/>
</dbReference>
<dbReference type="eggNOG" id="KOG1202">
    <property type="taxonomic scope" value="Eukaryota"/>
</dbReference>
<evidence type="ECO:0000313" key="6">
    <source>
        <dbReference type="Proteomes" id="UP000002729"/>
    </source>
</evidence>
<proteinExistence type="predicted"/>
<evidence type="ECO:0000259" key="4">
    <source>
        <dbReference type="PROSITE" id="PS52004"/>
    </source>
</evidence>
<keyword evidence="2" id="KW-0597">Phosphoprotein</keyword>
<dbReference type="OrthoDB" id="416130at2759"/>
<keyword evidence="3" id="KW-0808">Transferase</keyword>
<dbReference type="InterPro" id="IPR014030">
    <property type="entry name" value="Ketoacyl_synth_N"/>
</dbReference>
<gene>
    <name evidence="5" type="ORF">AURANDRAFT_10881</name>
</gene>
<organism evidence="6">
    <name type="scientific">Aureococcus anophagefferens</name>
    <name type="common">Harmful bloom alga</name>
    <dbReference type="NCBI Taxonomy" id="44056"/>
    <lineage>
        <taxon>Eukaryota</taxon>
        <taxon>Sar</taxon>
        <taxon>Stramenopiles</taxon>
        <taxon>Ochrophyta</taxon>
        <taxon>Pelagophyceae</taxon>
        <taxon>Pelagomonadales</taxon>
        <taxon>Pelagomonadaceae</taxon>
        <taxon>Aureococcus</taxon>
    </lineage>
</organism>
<evidence type="ECO:0000313" key="5">
    <source>
        <dbReference type="EMBL" id="EGB08700.1"/>
    </source>
</evidence>
<protein>
    <recommendedName>
        <fullName evidence="4">Ketosynthase family 3 (KS3) domain-containing protein</fullName>
    </recommendedName>
</protein>
<dbReference type="PROSITE" id="PS00606">
    <property type="entry name" value="KS3_1"/>
    <property type="match status" value="1"/>
</dbReference>
<evidence type="ECO:0000256" key="3">
    <source>
        <dbReference type="ARBA" id="ARBA00022679"/>
    </source>
</evidence>
<dbReference type="InterPro" id="IPR020841">
    <property type="entry name" value="PKS_Beta-ketoAc_synthase_dom"/>
</dbReference>
<name>F0Y8K6_AURAN</name>
<dbReference type="GO" id="GO:0006633">
    <property type="term" value="P:fatty acid biosynthetic process"/>
    <property type="evidence" value="ECO:0007669"/>
    <property type="project" value="InterPro"/>
</dbReference>